<name>A0A2N9DW54_9LACO</name>
<sequence>MQPKARFRQAYKKAVFWLISKPEGCFLAFDELFGKLGGQLAEKDEVVKMDDDVQTFWDDFAAHYYQIQQESQVPIVQDVLAFLKAQRILPTESLLDLGGGSGRYLPALASNSQQYTISDISGGMLNYAQQEAQKNQMTNVDYRQESLDQWLTTTPNDTYQVVFSALNPSVSPDKLQAISQKSQKWTVLLRLTLNEDDLFSPLARRLGIDEFDPNVDAQIIAAFKQQLPESVVEQPFQYQYSELIERQLVAEYYADYSDQGRLKRELDRLFQNQATLMSRTTMTYTLLSWRK</sequence>
<accession>A0A2N9DW54</accession>
<protein>
    <recommendedName>
        <fullName evidence="1">Methyltransferase domain-containing protein</fullName>
    </recommendedName>
</protein>
<dbReference type="InterPro" id="IPR029063">
    <property type="entry name" value="SAM-dependent_MTases_sf"/>
</dbReference>
<dbReference type="Proteomes" id="UP000238739">
    <property type="component" value="Unassembled WGS sequence"/>
</dbReference>
<evidence type="ECO:0000313" key="3">
    <source>
        <dbReference type="Proteomes" id="UP000238739"/>
    </source>
</evidence>
<feature type="domain" description="Methyltransferase" evidence="1">
    <location>
        <begin position="95"/>
        <end position="178"/>
    </location>
</feature>
<dbReference type="Pfam" id="PF13649">
    <property type="entry name" value="Methyltransf_25"/>
    <property type="match status" value="1"/>
</dbReference>
<dbReference type="Gene3D" id="3.40.50.150">
    <property type="entry name" value="Vaccinia Virus protein VP39"/>
    <property type="match status" value="1"/>
</dbReference>
<evidence type="ECO:0000259" key="1">
    <source>
        <dbReference type="Pfam" id="PF13649"/>
    </source>
</evidence>
<reference evidence="2" key="1">
    <citation type="submission" date="2018-01" db="EMBL/GenBank/DDBJ databases">
        <authorList>
            <person name="Chaillou S."/>
        </authorList>
    </citation>
    <scope>NUCLEOTIDE SEQUENCE [LARGE SCALE GENOMIC DNA]</scope>
    <source>
        <strain evidence="2">MFPC41A2801</strain>
    </source>
</reference>
<keyword evidence="3" id="KW-1185">Reference proteome</keyword>
<dbReference type="InterPro" id="IPR041698">
    <property type="entry name" value="Methyltransf_25"/>
</dbReference>
<dbReference type="EMBL" id="OGVC01000023">
    <property type="protein sequence ID" value="SPC38800.1"/>
    <property type="molecule type" value="Genomic_DNA"/>
</dbReference>
<dbReference type="CDD" id="cd02440">
    <property type="entry name" value="AdoMet_MTases"/>
    <property type="match status" value="1"/>
</dbReference>
<evidence type="ECO:0000313" key="2">
    <source>
        <dbReference type="EMBL" id="SPC38800.1"/>
    </source>
</evidence>
<comment type="caution">
    <text evidence="2">The sequence shown here is derived from an EMBL/GenBank/DDBJ whole genome shotgun (WGS) entry which is preliminary data.</text>
</comment>
<dbReference type="AlphaFoldDB" id="A0A2N9DW54"/>
<proteinExistence type="predicted"/>
<organism evidence="2 3">
    <name type="scientific">Latilactobacillus fuchuensis</name>
    <dbReference type="NCBI Taxonomy" id="164393"/>
    <lineage>
        <taxon>Bacteria</taxon>
        <taxon>Bacillati</taxon>
        <taxon>Bacillota</taxon>
        <taxon>Bacilli</taxon>
        <taxon>Lactobacillales</taxon>
        <taxon>Lactobacillaceae</taxon>
        <taxon>Latilactobacillus</taxon>
    </lineage>
</organism>
<dbReference type="RefSeq" id="WP_233210604.1">
    <property type="nucleotide sequence ID" value="NZ_LT984417.1"/>
</dbReference>
<dbReference type="SUPFAM" id="SSF53335">
    <property type="entry name" value="S-adenosyl-L-methionine-dependent methyltransferases"/>
    <property type="match status" value="1"/>
</dbReference>
<gene>
    <name evidence="2" type="ORF">LFUMFP_30003</name>
</gene>